<keyword evidence="3" id="KW-1185">Reference proteome</keyword>
<evidence type="ECO:0000313" key="3">
    <source>
        <dbReference type="Proteomes" id="UP000271098"/>
    </source>
</evidence>
<reference evidence="2 3" key="2">
    <citation type="submission" date="2018-11" db="EMBL/GenBank/DDBJ databases">
        <authorList>
            <consortium name="Pathogen Informatics"/>
        </authorList>
    </citation>
    <scope>NUCLEOTIDE SEQUENCE [LARGE SCALE GENOMIC DNA]</scope>
</reference>
<organism evidence="4">
    <name type="scientific">Gongylonema pulchrum</name>
    <dbReference type="NCBI Taxonomy" id="637853"/>
    <lineage>
        <taxon>Eukaryota</taxon>
        <taxon>Metazoa</taxon>
        <taxon>Ecdysozoa</taxon>
        <taxon>Nematoda</taxon>
        <taxon>Chromadorea</taxon>
        <taxon>Rhabditida</taxon>
        <taxon>Spirurina</taxon>
        <taxon>Spiruromorpha</taxon>
        <taxon>Spiruroidea</taxon>
        <taxon>Gongylonematidae</taxon>
        <taxon>Gongylonema</taxon>
    </lineage>
</organism>
<dbReference type="EMBL" id="UYRT01091872">
    <property type="protein sequence ID" value="VDN37531.1"/>
    <property type="molecule type" value="Genomic_DNA"/>
</dbReference>
<feature type="compositionally biased region" description="Basic residues" evidence="1">
    <location>
        <begin position="1"/>
        <end position="13"/>
    </location>
</feature>
<proteinExistence type="predicted"/>
<evidence type="ECO:0000313" key="2">
    <source>
        <dbReference type="EMBL" id="VDN37531.1"/>
    </source>
</evidence>
<protein>
    <submittedName>
        <fullName evidence="4">PEST proteolytic signal-containing nuclear protein</fullName>
    </submittedName>
</protein>
<name>A0A183EJH5_9BILA</name>
<dbReference type="WBParaSite" id="GPUH_0002114101-mRNA-1">
    <property type="protein sequence ID" value="GPUH_0002114101-mRNA-1"/>
    <property type="gene ID" value="GPUH_0002114101"/>
</dbReference>
<dbReference type="AlphaFoldDB" id="A0A183EJH5"/>
<gene>
    <name evidence="2" type="ORF">GPUH_LOCUS21116</name>
</gene>
<feature type="region of interest" description="Disordered" evidence="1">
    <location>
        <begin position="1"/>
        <end position="74"/>
    </location>
</feature>
<evidence type="ECO:0000256" key="1">
    <source>
        <dbReference type="SAM" id="MobiDB-lite"/>
    </source>
</evidence>
<evidence type="ECO:0000313" key="4">
    <source>
        <dbReference type="WBParaSite" id="GPUH_0002114101-mRNA-1"/>
    </source>
</evidence>
<feature type="compositionally biased region" description="Polar residues" evidence="1">
    <location>
        <begin position="30"/>
        <end position="41"/>
    </location>
</feature>
<accession>A0A183EJH5</accession>
<feature type="compositionally biased region" description="Basic and acidic residues" evidence="1">
    <location>
        <begin position="14"/>
        <end position="24"/>
    </location>
</feature>
<dbReference type="Proteomes" id="UP000271098">
    <property type="component" value="Unassembled WGS sequence"/>
</dbReference>
<reference evidence="4" key="1">
    <citation type="submission" date="2016-06" db="UniProtKB">
        <authorList>
            <consortium name="WormBaseParasite"/>
        </authorList>
    </citation>
    <scope>IDENTIFICATION</scope>
</reference>
<sequence length="99" mass="11062">MEKKWCRWKKRAPVKKETPAEKKGMVVNEEGTSQEYGSKNPTKAAAQLPSQATSEDKREVAASPKGMLDDDKPVLVSGPACQELEIIRAKRSLNSDYQR</sequence>